<accession>A0AAJ7RLE5</accession>
<dbReference type="AlphaFoldDB" id="A0AAJ7RLE5"/>
<sequence length="106" mass="11913">MTTVTANRKTGKTVTELYHIFSIHYNVKHVTRISYQRVGSSFDTGDWFTRGVDDSSLAIFALRVFSDPAAPNEAKGSCLNYRKQLTKGLSEKLRQLVNSTATRQRG</sequence>
<keyword evidence="1" id="KW-1185">Reference proteome</keyword>
<dbReference type="KEGG" id="ccin:107269859"/>
<proteinExistence type="predicted"/>
<dbReference type="RefSeq" id="XP_024943076.1">
    <property type="nucleotide sequence ID" value="XM_025087308.1"/>
</dbReference>
<evidence type="ECO:0000313" key="2">
    <source>
        <dbReference type="RefSeq" id="XP_024943076.1"/>
    </source>
</evidence>
<evidence type="ECO:0000313" key="1">
    <source>
        <dbReference type="Proteomes" id="UP000694920"/>
    </source>
</evidence>
<protein>
    <submittedName>
        <fullName evidence="2">Uncharacterized protein LOC107269859</fullName>
    </submittedName>
</protein>
<dbReference type="Proteomes" id="UP000694920">
    <property type="component" value="Unplaced"/>
</dbReference>
<organism evidence="1 2">
    <name type="scientific">Cephus cinctus</name>
    <name type="common">Wheat stem sawfly</name>
    <dbReference type="NCBI Taxonomy" id="211228"/>
    <lineage>
        <taxon>Eukaryota</taxon>
        <taxon>Metazoa</taxon>
        <taxon>Ecdysozoa</taxon>
        <taxon>Arthropoda</taxon>
        <taxon>Hexapoda</taxon>
        <taxon>Insecta</taxon>
        <taxon>Pterygota</taxon>
        <taxon>Neoptera</taxon>
        <taxon>Endopterygota</taxon>
        <taxon>Hymenoptera</taxon>
        <taxon>Cephoidea</taxon>
        <taxon>Cephidae</taxon>
        <taxon>Cephus</taxon>
    </lineage>
</organism>
<reference evidence="2" key="1">
    <citation type="submission" date="2025-08" db="UniProtKB">
        <authorList>
            <consortium name="RefSeq"/>
        </authorList>
    </citation>
    <scope>IDENTIFICATION</scope>
</reference>
<name>A0AAJ7RLE5_CEPCN</name>
<dbReference type="GeneID" id="107269859"/>
<gene>
    <name evidence="2" type="primary">LOC107269859</name>
</gene>